<feature type="non-terminal residue" evidence="3">
    <location>
        <position position="197"/>
    </location>
</feature>
<evidence type="ECO:0000256" key="2">
    <source>
        <dbReference type="ARBA" id="ARBA00022857"/>
    </source>
</evidence>
<dbReference type="PANTHER" id="PTHR44252:SF3">
    <property type="entry name" value="D-ERYTHRULOSE REDUCTASE-RELATED"/>
    <property type="match status" value="1"/>
</dbReference>
<dbReference type="PRINTS" id="PR00080">
    <property type="entry name" value="SDRFAMILY"/>
</dbReference>
<evidence type="ECO:0000256" key="1">
    <source>
        <dbReference type="ARBA" id="ARBA00006484"/>
    </source>
</evidence>
<dbReference type="GO" id="GO:0004090">
    <property type="term" value="F:carbonyl reductase (NADPH) activity"/>
    <property type="evidence" value="ECO:0007669"/>
    <property type="project" value="TreeGrafter"/>
</dbReference>
<reference evidence="3 4" key="1">
    <citation type="journal article" date="2018" name="Gigascience">
        <title>Genomes of trombidid mites reveal novel predicted allergens and laterally-transferred genes associated with secondary metabolism.</title>
        <authorList>
            <person name="Dong X."/>
            <person name="Chaisiri K."/>
            <person name="Xia D."/>
            <person name="Armstrong S.D."/>
            <person name="Fang Y."/>
            <person name="Donnelly M.J."/>
            <person name="Kadowaki T."/>
            <person name="McGarry J.W."/>
            <person name="Darby A.C."/>
            <person name="Makepeace B.L."/>
        </authorList>
    </citation>
    <scope>NUCLEOTIDE SEQUENCE [LARGE SCALE GENOMIC DNA]</scope>
    <source>
        <strain evidence="3">UoL-UT</strain>
    </source>
</reference>
<accession>A0A443RVA6</accession>
<dbReference type="PANTHER" id="PTHR44252">
    <property type="entry name" value="D-ERYTHRULOSE REDUCTASE"/>
    <property type="match status" value="1"/>
</dbReference>
<dbReference type="InterPro" id="IPR002347">
    <property type="entry name" value="SDR_fam"/>
</dbReference>
<dbReference type="Pfam" id="PF13561">
    <property type="entry name" value="adh_short_C2"/>
    <property type="match status" value="1"/>
</dbReference>
<comment type="caution">
    <text evidence="3">The sequence shown here is derived from an EMBL/GenBank/DDBJ whole genome shotgun (WGS) entry which is preliminary data.</text>
</comment>
<organism evidence="3 4">
    <name type="scientific">Leptotrombidium deliense</name>
    <dbReference type="NCBI Taxonomy" id="299467"/>
    <lineage>
        <taxon>Eukaryota</taxon>
        <taxon>Metazoa</taxon>
        <taxon>Ecdysozoa</taxon>
        <taxon>Arthropoda</taxon>
        <taxon>Chelicerata</taxon>
        <taxon>Arachnida</taxon>
        <taxon>Acari</taxon>
        <taxon>Acariformes</taxon>
        <taxon>Trombidiformes</taxon>
        <taxon>Prostigmata</taxon>
        <taxon>Anystina</taxon>
        <taxon>Parasitengona</taxon>
        <taxon>Trombiculoidea</taxon>
        <taxon>Trombiculidae</taxon>
        <taxon>Leptotrombidium</taxon>
    </lineage>
</organism>
<keyword evidence="4" id="KW-1185">Reference proteome</keyword>
<dbReference type="EMBL" id="NCKV01027742">
    <property type="protein sequence ID" value="RWS19307.1"/>
    <property type="molecule type" value="Genomic_DNA"/>
</dbReference>
<dbReference type="GO" id="GO:0050038">
    <property type="term" value="F:L-xylulose reductase (NADPH) activity"/>
    <property type="evidence" value="ECO:0007669"/>
    <property type="project" value="TreeGrafter"/>
</dbReference>
<protein>
    <submittedName>
        <fullName evidence="3">L-xylulose reductase-like protein</fullName>
    </submittedName>
</protein>
<dbReference type="InterPro" id="IPR051737">
    <property type="entry name" value="L-xylulose/Carbonyl_redctase"/>
</dbReference>
<sequence length="197" mass="21429">IRLFKYTQSTFQIGKIRRLISQIGSIVLLVNNAGILKYNSIGNISEEEVNSNHRYVVYAAQVKAVVNITQEVAKGMIDHKRVGCSIVNVSSAATNVTRTEYLIYGAAKAAIDQITRVSALELGKHQTRVNAIQTGAVLTDMHHRVLIGLEGAFIGRAPLHRAALVIDVTNFVVYLLSDKADMITGACIPIDGCYTAC</sequence>
<comment type="similarity">
    <text evidence="1">Belongs to the short-chain dehydrogenases/reductases (SDR) family.</text>
</comment>
<dbReference type="SUPFAM" id="SSF51735">
    <property type="entry name" value="NAD(P)-binding Rossmann-fold domains"/>
    <property type="match status" value="1"/>
</dbReference>
<proteinExistence type="inferred from homology"/>
<dbReference type="VEuPathDB" id="VectorBase:LDEU012733"/>
<dbReference type="Gene3D" id="3.40.50.720">
    <property type="entry name" value="NAD(P)-binding Rossmann-like Domain"/>
    <property type="match status" value="1"/>
</dbReference>
<evidence type="ECO:0000313" key="4">
    <source>
        <dbReference type="Proteomes" id="UP000288716"/>
    </source>
</evidence>
<name>A0A443RVA6_9ACAR</name>
<gene>
    <name evidence="3" type="ORF">B4U80_08485</name>
</gene>
<dbReference type="STRING" id="299467.A0A443RVA6"/>
<dbReference type="InterPro" id="IPR036291">
    <property type="entry name" value="NAD(P)-bd_dom_sf"/>
</dbReference>
<dbReference type="OrthoDB" id="1393670at2759"/>
<evidence type="ECO:0000313" key="3">
    <source>
        <dbReference type="EMBL" id="RWS19307.1"/>
    </source>
</evidence>
<dbReference type="PRINTS" id="PR00081">
    <property type="entry name" value="GDHRDH"/>
</dbReference>
<dbReference type="GO" id="GO:0005997">
    <property type="term" value="P:xylulose metabolic process"/>
    <property type="evidence" value="ECO:0007669"/>
    <property type="project" value="TreeGrafter"/>
</dbReference>
<feature type="non-terminal residue" evidence="3">
    <location>
        <position position="1"/>
    </location>
</feature>
<dbReference type="AlphaFoldDB" id="A0A443RVA6"/>
<dbReference type="GO" id="GO:0006006">
    <property type="term" value="P:glucose metabolic process"/>
    <property type="evidence" value="ECO:0007669"/>
    <property type="project" value="TreeGrafter"/>
</dbReference>
<keyword evidence="2" id="KW-0521">NADP</keyword>
<dbReference type="Proteomes" id="UP000288716">
    <property type="component" value="Unassembled WGS sequence"/>
</dbReference>